<feature type="transmembrane region" description="Helical" evidence="12">
    <location>
        <begin position="280"/>
        <end position="300"/>
    </location>
</feature>
<dbReference type="InterPro" id="IPR023299">
    <property type="entry name" value="ATPase_P-typ_cyto_dom_N"/>
</dbReference>
<feature type="transmembrane region" description="Helical" evidence="12">
    <location>
        <begin position="832"/>
        <end position="849"/>
    </location>
</feature>
<evidence type="ECO:0000256" key="8">
    <source>
        <dbReference type="ARBA" id="ARBA00022989"/>
    </source>
</evidence>
<dbReference type="NCBIfam" id="TIGR01494">
    <property type="entry name" value="ATPase_P-type"/>
    <property type="match status" value="2"/>
</dbReference>
<keyword evidence="12" id="KW-1003">Cell membrane</keyword>
<dbReference type="Pfam" id="PF00122">
    <property type="entry name" value="E1-E2_ATPase"/>
    <property type="match status" value="1"/>
</dbReference>
<keyword evidence="5 12" id="KW-0547">Nucleotide-binding</keyword>
<dbReference type="GO" id="GO:0005524">
    <property type="term" value="F:ATP binding"/>
    <property type="evidence" value="ECO:0007669"/>
    <property type="project" value="UniProtKB-UniRule"/>
</dbReference>
<reference evidence="15 16" key="1">
    <citation type="submission" date="2019-07" db="EMBL/GenBank/DDBJ databases">
        <title>Whole genome shotgun sequence of Cellulomonas persica NBRC 101101.</title>
        <authorList>
            <person name="Hosoyama A."/>
            <person name="Uohara A."/>
            <person name="Ohji S."/>
            <person name="Ichikawa N."/>
        </authorList>
    </citation>
    <scope>NUCLEOTIDE SEQUENCE [LARGE SCALE GENOMIC DNA]</scope>
    <source>
        <strain evidence="15 16">NBRC 101101</strain>
    </source>
</reference>
<evidence type="ECO:0000256" key="5">
    <source>
        <dbReference type="ARBA" id="ARBA00022741"/>
    </source>
</evidence>
<dbReference type="InterPro" id="IPR018303">
    <property type="entry name" value="ATPase_P-typ_P_site"/>
</dbReference>
<keyword evidence="4 12" id="KW-0479">Metal-binding</keyword>
<feature type="transmembrane region" description="Helical" evidence="12">
    <location>
        <begin position="239"/>
        <end position="260"/>
    </location>
</feature>
<dbReference type="Gene3D" id="2.70.150.10">
    <property type="entry name" value="Calcium-transporting ATPase, cytoplasmic transduction domain A"/>
    <property type="match status" value="1"/>
</dbReference>
<keyword evidence="6 12" id="KW-0067">ATP-binding</keyword>
<keyword evidence="16" id="KW-1185">Reference proteome</keyword>
<dbReference type="InterPro" id="IPR023214">
    <property type="entry name" value="HAD_sf"/>
</dbReference>
<evidence type="ECO:0000256" key="6">
    <source>
        <dbReference type="ARBA" id="ARBA00022840"/>
    </source>
</evidence>
<evidence type="ECO:0000256" key="10">
    <source>
        <dbReference type="ARBA" id="ARBA00049360"/>
    </source>
</evidence>
<dbReference type="Gene3D" id="3.30.70.100">
    <property type="match status" value="1"/>
</dbReference>
<feature type="transmembrane region" description="Helical" evidence="12">
    <location>
        <begin position="470"/>
        <end position="497"/>
    </location>
</feature>
<feature type="compositionally biased region" description="Basic and acidic residues" evidence="13">
    <location>
        <begin position="82"/>
        <end position="105"/>
    </location>
</feature>
<dbReference type="SFLD" id="SFLDF00027">
    <property type="entry name" value="p-type_atpase"/>
    <property type="match status" value="1"/>
</dbReference>
<keyword evidence="8 12" id="KW-1133">Transmembrane helix</keyword>
<dbReference type="FunFam" id="2.70.150.10:FF:000002">
    <property type="entry name" value="Copper-transporting ATPase 1, putative"/>
    <property type="match status" value="1"/>
</dbReference>
<dbReference type="InterPro" id="IPR036412">
    <property type="entry name" value="HAD-like_sf"/>
</dbReference>
<gene>
    <name evidence="15" type="ORF">CPE01_13370</name>
</gene>
<dbReference type="PROSITE" id="PS50846">
    <property type="entry name" value="HMA_2"/>
    <property type="match status" value="1"/>
</dbReference>
<dbReference type="GO" id="GO:0005507">
    <property type="term" value="F:copper ion binding"/>
    <property type="evidence" value="ECO:0007669"/>
    <property type="project" value="TreeGrafter"/>
</dbReference>
<dbReference type="SUPFAM" id="SSF56784">
    <property type="entry name" value="HAD-like"/>
    <property type="match status" value="1"/>
</dbReference>
<evidence type="ECO:0000256" key="2">
    <source>
        <dbReference type="ARBA" id="ARBA00006024"/>
    </source>
</evidence>
<dbReference type="SFLD" id="SFLDG00002">
    <property type="entry name" value="C1.7:_P-type_atpase_like"/>
    <property type="match status" value="1"/>
</dbReference>
<dbReference type="SUPFAM" id="SSF55008">
    <property type="entry name" value="HMA, heavy metal-associated domain"/>
    <property type="match status" value="1"/>
</dbReference>
<keyword evidence="9 12" id="KW-0472">Membrane</keyword>
<dbReference type="GO" id="GO:0016887">
    <property type="term" value="F:ATP hydrolysis activity"/>
    <property type="evidence" value="ECO:0007669"/>
    <property type="project" value="InterPro"/>
</dbReference>
<dbReference type="InterPro" id="IPR059000">
    <property type="entry name" value="ATPase_P-type_domA"/>
</dbReference>
<dbReference type="AlphaFoldDB" id="A0A510USF9"/>
<comment type="caution">
    <text evidence="15">The sequence shown here is derived from an EMBL/GenBank/DDBJ whole genome shotgun (WGS) entry which is preliminary data.</text>
</comment>
<sequence length="879" mass="91306">MSTDERLVVDLAVEGMTCASCVARVEKRLQRLPGVTATVNLPLESAHVVGTDPSVTHDDLVAAVRAAGYDARVTSPLSAATHRHDEHAHDSQADSSHAEHAEHAHGTAGHDGSGAVAVAQAEHTGQHTGAHAGEHTGEHSMVEHALSGHSMAPGHDMDPDEDTSAPTDQRGADLRRRLTVAAVLTVPVLLISMIPALQFRAWQWVVAALALPVATWAAWPFHRAAARAARHGASTMDTLVSIGIIAATGWSLWALVLGGAGELGMTMTPTLWPRATDVQMAVPELYFEVAAVVTTFLLAGRYAEHRSRRRAGDALRALLDLGAKDVALVVTGPDGRRTEQRVPIDRLRVGDEFAVRPGEKVATDGVVVSGSSALDTSLLTGEPVPVEVGPGDEVTGATVNTSGALVVRATRVGADTRLAQIGRLVAQAQTGKAPVQRLADRISAVFVPVVLVLALGTLAVWLLTGGGAQAAFTAAVAVLIIACPCALGLATPTALLVGTGRGAQLGILIKGPEILERTRRVDTVVLDKTGTITQGRMALTDVLLPGAPPADAQTEPRTDAPAAGAQVAGARVDDARREALRLAAAVERQAEHPIGAAVVAAWDELAAAAPQVTGVGQDGVQIGSDEVYDFSAVAGRGVVGVVRTAHSGLQMGRRVLVGRPTWLAEQGVDTAALTDGFAAAEADGATAVMVAWDGRARATLVVRDPLKDTSRDAVDDLRALGLRPVLLTGDNEGAAQAVAREVGITEVVAQVLPEDKVDAVRRLQEQGRQVAMVGDGVNDAAALATADLGLAMGTGTDVAIEAADVTLVRGDLRSAAQAIRLSRRTLRIIQQNLFWAFAYNVAAIPLAALGLLNPMIAGAAMAFSSVLVVTNSLRLRTFR</sequence>
<dbReference type="PANTHER" id="PTHR43520:SF8">
    <property type="entry name" value="P-TYPE CU(+) TRANSPORTER"/>
    <property type="match status" value="1"/>
</dbReference>
<dbReference type="RefSeq" id="WP_146805870.1">
    <property type="nucleotide sequence ID" value="NZ_BJUA01000005.1"/>
</dbReference>
<name>A0A510USF9_9CELL</name>
<feature type="region of interest" description="Disordered" evidence="13">
    <location>
        <begin position="79"/>
        <end position="113"/>
    </location>
</feature>
<feature type="transmembrane region" description="Helical" evidence="12">
    <location>
        <begin position="855"/>
        <end position="873"/>
    </location>
</feature>
<dbReference type="CDD" id="cd02094">
    <property type="entry name" value="P-type_ATPase_Cu-like"/>
    <property type="match status" value="1"/>
</dbReference>
<proteinExistence type="inferred from homology"/>
<dbReference type="PANTHER" id="PTHR43520">
    <property type="entry name" value="ATP7, ISOFORM B"/>
    <property type="match status" value="1"/>
</dbReference>
<dbReference type="GO" id="GO:0005886">
    <property type="term" value="C:plasma membrane"/>
    <property type="evidence" value="ECO:0007669"/>
    <property type="project" value="UniProtKB-SubCell"/>
</dbReference>
<keyword evidence="3 12" id="KW-0812">Transmembrane</keyword>
<dbReference type="Proteomes" id="UP000321386">
    <property type="component" value="Unassembled WGS sequence"/>
</dbReference>
<evidence type="ECO:0000259" key="14">
    <source>
        <dbReference type="PROSITE" id="PS50846"/>
    </source>
</evidence>
<comment type="subcellular location">
    <subcellularLocation>
        <location evidence="1">Cell membrane</location>
        <topology evidence="1">Multi-pass membrane protein</topology>
    </subcellularLocation>
</comment>
<dbReference type="NCBIfam" id="TIGR01525">
    <property type="entry name" value="ATPase-IB_hvy"/>
    <property type="match status" value="1"/>
</dbReference>
<comment type="catalytic activity">
    <reaction evidence="10">
        <text>ATP + H2O = ADP + phosphate + H(+)</text>
        <dbReference type="Rhea" id="RHEA:13065"/>
        <dbReference type="ChEBI" id="CHEBI:15377"/>
        <dbReference type="ChEBI" id="CHEBI:15378"/>
        <dbReference type="ChEBI" id="CHEBI:30616"/>
        <dbReference type="ChEBI" id="CHEBI:43474"/>
        <dbReference type="ChEBI" id="CHEBI:456216"/>
    </reaction>
</comment>
<feature type="domain" description="HMA" evidence="14">
    <location>
        <begin position="7"/>
        <end position="72"/>
    </location>
</feature>
<comment type="similarity">
    <text evidence="2 12">Belongs to the cation transport ATPase (P-type) (TC 3.A.3) family. Type IB subfamily.</text>
</comment>
<dbReference type="SUPFAM" id="SSF81665">
    <property type="entry name" value="Calcium ATPase, transmembrane domain M"/>
    <property type="match status" value="1"/>
</dbReference>
<dbReference type="InterPro" id="IPR006121">
    <property type="entry name" value="HMA_dom"/>
</dbReference>
<evidence type="ECO:0000256" key="3">
    <source>
        <dbReference type="ARBA" id="ARBA00022692"/>
    </source>
</evidence>
<dbReference type="OrthoDB" id="7059309at2"/>
<dbReference type="Gene3D" id="3.40.50.1000">
    <property type="entry name" value="HAD superfamily/HAD-like"/>
    <property type="match status" value="1"/>
</dbReference>
<dbReference type="FunFam" id="3.30.70.100:FF:000005">
    <property type="entry name" value="Copper-exporting P-type ATPase A"/>
    <property type="match status" value="1"/>
</dbReference>
<dbReference type="SFLD" id="SFLDS00003">
    <property type="entry name" value="Haloacid_Dehalogenase"/>
    <property type="match status" value="1"/>
</dbReference>
<dbReference type="InterPro" id="IPR023298">
    <property type="entry name" value="ATPase_P-typ_TM_dom_sf"/>
</dbReference>
<evidence type="ECO:0000256" key="13">
    <source>
        <dbReference type="SAM" id="MobiDB-lite"/>
    </source>
</evidence>
<dbReference type="GO" id="GO:0043682">
    <property type="term" value="F:P-type divalent copper transporter activity"/>
    <property type="evidence" value="ECO:0007669"/>
    <property type="project" value="TreeGrafter"/>
</dbReference>
<organism evidence="15 16">
    <name type="scientific">Cellulomonas persica</name>
    <dbReference type="NCBI Taxonomy" id="76861"/>
    <lineage>
        <taxon>Bacteria</taxon>
        <taxon>Bacillati</taxon>
        <taxon>Actinomycetota</taxon>
        <taxon>Actinomycetes</taxon>
        <taxon>Micrococcales</taxon>
        <taxon>Cellulomonadaceae</taxon>
        <taxon>Cellulomonas</taxon>
    </lineage>
</organism>
<evidence type="ECO:0000256" key="11">
    <source>
        <dbReference type="ARBA" id="ARBA00074171"/>
    </source>
</evidence>
<dbReference type="Pfam" id="PF00403">
    <property type="entry name" value="HMA"/>
    <property type="match status" value="1"/>
</dbReference>
<dbReference type="EMBL" id="BJUA01000005">
    <property type="protein sequence ID" value="GEK17604.1"/>
    <property type="molecule type" value="Genomic_DNA"/>
</dbReference>
<dbReference type="InterPro" id="IPR044492">
    <property type="entry name" value="P_typ_ATPase_HD_dom"/>
</dbReference>
<evidence type="ECO:0000313" key="16">
    <source>
        <dbReference type="Proteomes" id="UP000321386"/>
    </source>
</evidence>
<dbReference type="GO" id="GO:0055070">
    <property type="term" value="P:copper ion homeostasis"/>
    <property type="evidence" value="ECO:0007669"/>
    <property type="project" value="TreeGrafter"/>
</dbReference>
<dbReference type="PROSITE" id="PS01047">
    <property type="entry name" value="HMA_1"/>
    <property type="match status" value="1"/>
</dbReference>
<dbReference type="InterPro" id="IPR027256">
    <property type="entry name" value="P-typ_ATPase_IB"/>
</dbReference>
<evidence type="ECO:0000256" key="4">
    <source>
        <dbReference type="ARBA" id="ARBA00022723"/>
    </source>
</evidence>
<evidence type="ECO:0000313" key="15">
    <source>
        <dbReference type="EMBL" id="GEK17604.1"/>
    </source>
</evidence>
<evidence type="ECO:0000256" key="1">
    <source>
        <dbReference type="ARBA" id="ARBA00004651"/>
    </source>
</evidence>
<dbReference type="PROSITE" id="PS00154">
    <property type="entry name" value="ATPASE_E1_E2"/>
    <property type="match status" value="1"/>
</dbReference>
<evidence type="ECO:0000256" key="9">
    <source>
        <dbReference type="ARBA" id="ARBA00023136"/>
    </source>
</evidence>
<accession>A0A510USF9</accession>
<keyword evidence="7" id="KW-1278">Translocase</keyword>
<feature type="transmembrane region" description="Helical" evidence="12">
    <location>
        <begin position="178"/>
        <end position="195"/>
    </location>
</feature>
<dbReference type="Pfam" id="PF00702">
    <property type="entry name" value="Hydrolase"/>
    <property type="match status" value="1"/>
</dbReference>
<dbReference type="Gene3D" id="3.40.1110.10">
    <property type="entry name" value="Calcium-transporting ATPase, cytoplasmic domain N"/>
    <property type="match status" value="1"/>
</dbReference>
<dbReference type="PRINTS" id="PR00119">
    <property type="entry name" value="CATATPASE"/>
</dbReference>
<feature type="transmembrane region" description="Helical" evidence="12">
    <location>
        <begin position="201"/>
        <end position="219"/>
    </location>
</feature>
<dbReference type="InterPro" id="IPR001757">
    <property type="entry name" value="P_typ_ATPase"/>
</dbReference>
<feature type="transmembrane region" description="Helical" evidence="12">
    <location>
        <begin position="442"/>
        <end position="464"/>
    </location>
</feature>
<dbReference type="InterPro" id="IPR036163">
    <property type="entry name" value="HMA_dom_sf"/>
</dbReference>
<dbReference type="InterPro" id="IPR008250">
    <property type="entry name" value="ATPase_P-typ_transduc_dom_A_sf"/>
</dbReference>
<protein>
    <recommendedName>
        <fullName evidence="11">Cation-transporting P-type ATPase B</fullName>
    </recommendedName>
</protein>
<dbReference type="InterPro" id="IPR017969">
    <property type="entry name" value="Heavy-metal-associated_CS"/>
</dbReference>
<evidence type="ECO:0000256" key="7">
    <source>
        <dbReference type="ARBA" id="ARBA00022967"/>
    </source>
</evidence>
<dbReference type="CDD" id="cd00371">
    <property type="entry name" value="HMA"/>
    <property type="match status" value="1"/>
</dbReference>
<feature type="region of interest" description="Disordered" evidence="13">
    <location>
        <begin position="148"/>
        <end position="169"/>
    </location>
</feature>
<evidence type="ECO:0000256" key="12">
    <source>
        <dbReference type="RuleBase" id="RU362081"/>
    </source>
</evidence>
<dbReference type="SUPFAM" id="SSF81653">
    <property type="entry name" value="Calcium ATPase, transduction domain A"/>
    <property type="match status" value="1"/>
</dbReference>